<dbReference type="PANTHER" id="PTHR10683">
    <property type="entry name" value="TRANSALDOLASE"/>
    <property type="match status" value="1"/>
</dbReference>
<accession>A0ABW2Q9Q9</accession>
<feature type="region of interest" description="Disordered" evidence="2">
    <location>
        <begin position="216"/>
        <end position="235"/>
    </location>
</feature>
<proteinExistence type="predicted"/>
<reference evidence="4" key="1">
    <citation type="journal article" date="2019" name="Int. J. Syst. Evol. Microbiol.">
        <title>The Global Catalogue of Microorganisms (GCM) 10K type strain sequencing project: providing services to taxonomists for standard genome sequencing and annotation.</title>
        <authorList>
            <consortium name="The Broad Institute Genomics Platform"/>
            <consortium name="The Broad Institute Genome Sequencing Center for Infectious Disease"/>
            <person name="Wu L."/>
            <person name="Ma J."/>
        </authorList>
    </citation>
    <scope>NUCLEOTIDE SEQUENCE [LARGE SCALE GENOMIC DNA]</scope>
    <source>
        <strain evidence="4">JCM 1490</strain>
    </source>
</reference>
<dbReference type="PROSITE" id="PS01054">
    <property type="entry name" value="TRANSALDOLASE_1"/>
    <property type="match status" value="1"/>
</dbReference>
<gene>
    <name evidence="3" type="ORF">ACFQQL_04245</name>
</gene>
<dbReference type="Gene3D" id="3.20.20.70">
    <property type="entry name" value="Aldolase class I"/>
    <property type="match status" value="1"/>
</dbReference>
<evidence type="ECO:0000313" key="4">
    <source>
        <dbReference type="Proteomes" id="UP001596455"/>
    </source>
</evidence>
<dbReference type="Proteomes" id="UP001596455">
    <property type="component" value="Unassembled WGS sequence"/>
</dbReference>
<name>A0ABW2Q9Q9_9MICO</name>
<keyword evidence="4" id="KW-1185">Reference proteome</keyword>
<dbReference type="InterPro" id="IPR018225">
    <property type="entry name" value="Transaldolase_AS"/>
</dbReference>
<dbReference type="EMBL" id="JBHTCQ010000001">
    <property type="protein sequence ID" value="MFC7404310.1"/>
    <property type="molecule type" value="Genomic_DNA"/>
</dbReference>
<sequence length="235" mass="24148">MTAPRLYVDSADVDAVAPLLAGRLVRGVTTNPTILDRAGRTVEDIPALHETWAAAGAEEIFFQAWGADEAQLEHRARAILELGERVVVKVPATRAGFVVASRLAHDGAPVLLTAVYTPAQALAAAAVGARYIAPYLGRMRAQGYAALDDIARMQKLCAGSETNVLAASLRGPEDAVALTEAGVGLLTAAPELLWSLLDDAATTAAAAAFESAAAVSPSGVGPGTWAGSAPRAARD</sequence>
<organism evidence="3 4">
    <name type="scientific">Georgenia alba</name>
    <dbReference type="NCBI Taxonomy" id="2233858"/>
    <lineage>
        <taxon>Bacteria</taxon>
        <taxon>Bacillati</taxon>
        <taxon>Actinomycetota</taxon>
        <taxon>Actinomycetes</taxon>
        <taxon>Micrococcales</taxon>
        <taxon>Bogoriellaceae</taxon>
        <taxon>Georgenia</taxon>
    </lineage>
</organism>
<dbReference type="InterPro" id="IPR013785">
    <property type="entry name" value="Aldolase_TIM"/>
</dbReference>
<dbReference type="RefSeq" id="WP_382391576.1">
    <property type="nucleotide sequence ID" value="NZ_JBHTCQ010000001.1"/>
</dbReference>
<dbReference type="SUPFAM" id="SSF51569">
    <property type="entry name" value="Aldolase"/>
    <property type="match status" value="1"/>
</dbReference>
<dbReference type="PANTHER" id="PTHR10683:SF40">
    <property type="entry name" value="FRUCTOSE-6-PHOSPHATE ALDOLASE 1-RELATED"/>
    <property type="match status" value="1"/>
</dbReference>
<evidence type="ECO:0000313" key="3">
    <source>
        <dbReference type="EMBL" id="MFC7404310.1"/>
    </source>
</evidence>
<protein>
    <submittedName>
        <fullName evidence="3">Transaldolase family protein</fullName>
    </submittedName>
</protein>
<comment type="caution">
    <text evidence="3">The sequence shown here is derived from an EMBL/GenBank/DDBJ whole genome shotgun (WGS) entry which is preliminary data.</text>
</comment>
<keyword evidence="1" id="KW-0704">Schiff base</keyword>
<dbReference type="Pfam" id="PF00923">
    <property type="entry name" value="TAL_FSA"/>
    <property type="match status" value="1"/>
</dbReference>
<evidence type="ECO:0000256" key="1">
    <source>
        <dbReference type="ARBA" id="ARBA00023270"/>
    </source>
</evidence>
<evidence type="ECO:0000256" key="2">
    <source>
        <dbReference type="SAM" id="MobiDB-lite"/>
    </source>
</evidence>
<dbReference type="InterPro" id="IPR001585">
    <property type="entry name" value="TAL/FSA"/>
</dbReference>